<dbReference type="Gene3D" id="2.60.40.1180">
    <property type="entry name" value="Golgi alpha-mannosidase II"/>
    <property type="match status" value="1"/>
</dbReference>
<dbReference type="Gene3D" id="3.20.20.80">
    <property type="entry name" value="Glycosidases"/>
    <property type="match status" value="1"/>
</dbReference>
<sequence length="514" mass="57420">MKKYCYIRLGIMGLLLSWQAVNAQNTVSFLKDTTGPVINRNIYGHFAEHLGNCIYGGFYVGDTSHIPNTKGVRQDVIAALRKLKIPNLRWPGGCFADTYHWKDGIGPKAGRPAIVNTWWGNVTEDNSFGTHDFLNMCEELGTEPYLAGNVGSGTVQELSDWVQYVNFEGKSPMSDLRVQHGRNNPWKVRFWGVGNEAWGCGGNMRPEYYADIYRKYATFMHSNWKNEHLFRIASGANSSDYNWTEVLMKNIPKNLLEGVALHHYAVISWNQKGDAVNFSERQYFQTMQSGLFMDSLIHKHSAIMDKYDPQKKVALVVDEWGGWYDVASGTNPGFLFQQNTMRDAVLAGATLNIFNNHADRVRMANLAQAINVLQSVILTHGDTMILTPTYHVMEMYNVHQDATLIPIAIHSNDYTLGKEKLPAVSVSASKDKAGVTHITLVNIDASKAQDITVNTQGSFKSVNGRLLTSAKLQDYNSFSQPDKIKPVAFNGAAIRNGNLTVKIPPYAVVVLTLQ</sequence>
<evidence type="ECO:0000259" key="9">
    <source>
        <dbReference type="SMART" id="SM00813"/>
    </source>
</evidence>
<dbReference type="GO" id="GO:0046373">
    <property type="term" value="P:L-arabinose metabolic process"/>
    <property type="evidence" value="ECO:0007669"/>
    <property type="project" value="InterPro"/>
</dbReference>
<dbReference type="GO" id="GO:0000272">
    <property type="term" value="P:polysaccharide catabolic process"/>
    <property type="evidence" value="ECO:0007669"/>
    <property type="project" value="TreeGrafter"/>
</dbReference>
<keyword evidence="11" id="KW-1185">Reference proteome</keyword>
<feature type="signal peptide" evidence="8">
    <location>
        <begin position="1"/>
        <end position="23"/>
    </location>
</feature>
<comment type="similarity">
    <text evidence="2">Belongs to the glycosyl hydrolase 51 family.</text>
</comment>
<keyword evidence="5" id="KW-0378">Hydrolase</keyword>
<reference evidence="10 11" key="1">
    <citation type="submission" date="2018-06" db="EMBL/GenBank/DDBJ databases">
        <title>Genomic Encyclopedia of Archaeal and Bacterial Type Strains, Phase II (KMG-II): from individual species to whole genera.</title>
        <authorList>
            <person name="Goeker M."/>
        </authorList>
    </citation>
    <scope>NUCLEOTIDE SEQUENCE [LARGE SCALE GENOMIC DNA]</scope>
    <source>
        <strain evidence="10 11">DSM 29821</strain>
    </source>
</reference>
<keyword evidence="7" id="KW-0326">Glycosidase</keyword>
<evidence type="ECO:0000256" key="8">
    <source>
        <dbReference type="SAM" id="SignalP"/>
    </source>
</evidence>
<comment type="catalytic activity">
    <reaction evidence="1">
        <text>Hydrolysis of terminal non-reducing alpha-L-arabinofuranoside residues in alpha-L-arabinosides.</text>
        <dbReference type="EC" id="3.2.1.55"/>
    </reaction>
</comment>
<evidence type="ECO:0000256" key="5">
    <source>
        <dbReference type="ARBA" id="ARBA00022801"/>
    </source>
</evidence>
<evidence type="ECO:0000256" key="3">
    <source>
        <dbReference type="ARBA" id="ARBA00011165"/>
    </source>
</evidence>
<dbReference type="Pfam" id="PF06964">
    <property type="entry name" value="Alpha-L-AF_C"/>
    <property type="match status" value="1"/>
</dbReference>
<dbReference type="Pfam" id="PF22848">
    <property type="entry name" value="ASD1_dom"/>
    <property type="match status" value="1"/>
</dbReference>
<evidence type="ECO:0000256" key="4">
    <source>
        <dbReference type="ARBA" id="ARBA00012670"/>
    </source>
</evidence>
<organism evidence="10 11">
    <name type="scientific">Chitinophaga dinghuensis</name>
    <dbReference type="NCBI Taxonomy" id="1539050"/>
    <lineage>
        <taxon>Bacteria</taxon>
        <taxon>Pseudomonadati</taxon>
        <taxon>Bacteroidota</taxon>
        <taxon>Chitinophagia</taxon>
        <taxon>Chitinophagales</taxon>
        <taxon>Chitinophagaceae</taxon>
        <taxon>Chitinophaga</taxon>
    </lineage>
</organism>
<dbReference type="GO" id="GO:0046556">
    <property type="term" value="F:alpha-L-arabinofuranosidase activity"/>
    <property type="evidence" value="ECO:0007669"/>
    <property type="project" value="UniProtKB-EC"/>
</dbReference>
<gene>
    <name evidence="10" type="ORF">CLV59_101785</name>
</gene>
<evidence type="ECO:0000313" key="11">
    <source>
        <dbReference type="Proteomes" id="UP000249819"/>
    </source>
</evidence>
<dbReference type="PANTHER" id="PTHR43576">
    <property type="entry name" value="ALPHA-L-ARABINOFURANOSIDASE C-RELATED"/>
    <property type="match status" value="1"/>
</dbReference>
<dbReference type="InterPro" id="IPR010720">
    <property type="entry name" value="Alpha-L-AF_C"/>
</dbReference>
<evidence type="ECO:0000256" key="7">
    <source>
        <dbReference type="ARBA" id="ARBA00023295"/>
    </source>
</evidence>
<dbReference type="Proteomes" id="UP000249819">
    <property type="component" value="Unassembled WGS sequence"/>
</dbReference>
<feature type="domain" description="Alpha-L-arabinofuranosidase C-terminal" evidence="9">
    <location>
        <begin position="318"/>
        <end position="507"/>
    </location>
</feature>
<dbReference type="SUPFAM" id="SSF51011">
    <property type="entry name" value="Glycosyl hydrolase domain"/>
    <property type="match status" value="1"/>
</dbReference>
<evidence type="ECO:0000256" key="1">
    <source>
        <dbReference type="ARBA" id="ARBA00001462"/>
    </source>
</evidence>
<dbReference type="EMBL" id="QLMA01000001">
    <property type="protein sequence ID" value="RAJ88020.1"/>
    <property type="molecule type" value="Genomic_DNA"/>
</dbReference>
<dbReference type="PANTHER" id="PTHR43576:SF2">
    <property type="entry name" value="INTRACELLULAR EXO-ALPHA-L-ARABINOFURANOSIDASE 2"/>
    <property type="match status" value="1"/>
</dbReference>
<evidence type="ECO:0000256" key="6">
    <source>
        <dbReference type="ARBA" id="ARBA00023277"/>
    </source>
</evidence>
<dbReference type="SUPFAM" id="SSF51445">
    <property type="entry name" value="(Trans)glycosidases"/>
    <property type="match status" value="1"/>
</dbReference>
<comment type="caution">
    <text evidence="10">The sequence shown here is derived from an EMBL/GenBank/DDBJ whole genome shotgun (WGS) entry which is preliminary data.</text>
</comment>
<evidence type="ECO:0000313" key="10">
    <source>
        <dbReference type="EMBL" id="RAJ88020.1"/>
    </source>
</evidence>
<accession>A0A327WF93</accession>
<dbReference type="EC" id="3.2.1.55" evidence="4"/>
<dbReference type="InterPro" id="IPR055235">
    <property type="entry name" value="ASD1_cat"/>
</dbReference>
<keyword evidence="8" id="KW-0732">Signal</keyword>
<dbReference type="InterPro" id="IPR013780">
    <property type="entry name" value="Glyco_hydro_b"/>
</dbReference>
<dbReference type="AlphaFoldDB" id="A0A327WF93"/>
<evidence type="ECO:0000256" key="2">
    <source>
        <dbReference type="ARBA" id="ARBA00007186"/>
    </source>
</evidence>
<proteinExistence type="inferred from homology"/>
<dbReference type="RefSeq" id="WP_111590677.1">
    <property type="nucleotide sequence ID" value="NZ_QLMA01000001.1"/>
</dbReference>
<keyword evidence="6" id="KW-0119">Carbohydrate metabolism</keyword>
<dbReference type="OrthoDB" id="9758333at2"/>
<comment type="subunit">
    <text evidence="3">Homohexamer; trimer of dimers.</text>
</comment>
<name>A0A327WF93_9BACT</name>
<dbReference type="SMART" id="SM00813">
    <property type="entry name" value="Alpha-L-AF_C"/>
    <property type="match status" value="1"/>
</dbReference>
<feature type="chain" id="PRO_5016234821" description="non-reducing end alpha-L-arabinofuranosidase" evidence="8">
    <location>
        <begin position="24"/>
        <end position="514"/>
    </location>
</feature>
<dbReference type="InterPro" id="IPR017853">
    <property type="entry name" value="GH"/>
</dbReference>
<protein>
    <recommendedName>
        <fullName evidence="4">non-reducing end alpha-L-arabinofuranosidase</fullName>
        <ecNumber evidence="4">3.2.1.55</ecNumber>
    </recommendedName>
</protein>